<feature type="transmembrane region" description="Helical" evidence="1">
    <location>
        <begin position="102"/>
        <end position="125"/>
    </location>
</feature>
<dbReference type="Gene3D" id="1.20.1250.20">
    <property type="entry name" value="MFS general substrate transporter like domains"/>
    <property type="match status" value="1"/>
</dbReference>
<dbReference type="InterPro" id="IPR008509">
    <property type="entry name" value="MOT2/MFSD5"/>
</dbReference>
<organism evidence="2 3">
    <name type="scientific">Hypsibius exemplaris</name>
    <name type="common">Freshwater tardigrade</name>
    <dbReference type="NCBI Taxonomy" id="2072580"/>
    <lineage>
        <taxon>Eukaryota</taxon>
        <taxon>Metazoa</taxon>
        <taxon>Ecdysozoa</taxon>
        <taxon>Tardigrada</taxon>
        <taxon>Eutardigrada</taxon>
        <taxon>Parachela</taxon>
        <taxon>Hypsibioidea</taxon>
        <taxon>Hypsibiidae</taxon>
        <taxon>Hypsibius</taxon>
    </lineage>
</organism>
<dbReference type="OrthoDB" id="263957at2759"/>
<proteinExistence type="predicted"/>
<dbReference type="Pfam" id="PF05631">
    <property type="entry name" value="MFS_5"/>
    <property type="match status" value="1"/>
</dbReference>
<feature type="transmembrane region" description="Helical" evidence="1">
    <location>
        <begin position="166"/>
        <end position="187"/>
    </location>
</feature>
<feature type="transmembrane region" description="Helical" evidence="1">
    <location>
        <begin position="259"/>
        <end position="279"/>
    </location>
</feature>
<dbReference type="PANTHER" id="PTHR23516">
    <property type="entry name" value="SAM (S-ADENOSYL METHIONINE) TRANSPORTER"/>
    <property type="match status" value="1"/>
</dbReference>
<evidence type="ECO:0000313" key="2">
    <source>
        <dbReference type="EMBL" id="OQV14868.1"/>
    </source>
</evidence>
<feature type="transmembrane region" description="Helical" evidence="1">
    <location>
        <begin position="347"/>
        <end position="365"/>
    </location>
</feature>
<comment type="caution">
    <text evidence="2">The sequence shown here is derived from an EMBL/GenBank/DDBJ whole genome shotgun (WGS) entry which is preliminary data.</text>
</comment>
<dbReference type="Proteomes" id="UP000192578">
    <property type="component" value="Unassembled WGS sequence"/>
</dbReference>
<dbReference type="GO" id="GO:0015098">
    <property type="term" value="F:molybdate ion transmembrane transporter activity"/>
    <property type="evidence" value="ECO:0007669"/>
    <property type="project" value="InterPro"/>
</dbReference>
<keyword evidence="1" id="KW-1133">Transmembrane helix</keyword>
<dbReference type="PANTHER" id="PTHR23516:SF23">
    <property type="entry name" value="MOLYBDATE-ANION TRANSPORTER"/>
    <property type="match status" value="1"/>
</dbReference>
<reference evidence="3" key="1">
    <citation type="submission" date="2017-01" db="EMBL/GenBank/DDBJ databases">
        <title>Comparative genomics of anhydrobiosis in the tardigrade Hypsibius dujardini.</title>
        <authorList>
            <person name="Yoshida Y."/>
            <person name="Koutsovoulos G."/>
            <person name="Laetsch D."/>
            <person name="Stevens L."/>
            <person name="Kumar S."/>
            <person name="Horikawa D."/>
            <person name="Ishino K."/>
            <person name="Komine S."/>
            <person name="Tomita M."/>
            <person name="Blaxter M."/>
            <person name="Arakawa K."/>
        </authorList>
    </citation>
    <scope>NUCLEOTIDE SEQUENCE [LARGE SCALE GENOMIC DNA]</scope>
    <source>
        <strain evidence="3">Z151</strain>
    </source>
</reference>
<keyword evidence="1" id="KW-0472">Membrane</keyword>
<dbReference type="AlphaFoldDB" id="A0A1W0WI33"/>
<protein>
    <submittedName>
        <fullName evidence="2">Molybdate-anion transporter</fullName>
    </submittedName>
</protein>
<feature type="transmembrane region" description="Helical" evidence="1">
    <location>
        <begin position="218"/>
        <end position="239"/>
    </location>
</feature>
<dbReference type="EMBL" id="MTYJ01000097">
    <property type="protein sequence ID" value="OQV14868.1"/>
    <property type="molecule type" value="Genomic_DNA"/>
</dbReference>
<dbReference type="GO" id="GO:0016020">
    <property type="term" value="C:membrane"/>
    <property type="evidence" value="ECO:0007669"/>
    <property type="project" value="InterPro"/>
</dbReference>
<dbReference type="SUPFAM" id="SSF103473">
    <property type="entry name" value="MFS general substrate transporter"/>
    <property type="match status" value="1"/>
</dbReference>
<name>A0A1W0WI33_HYPEX</name>
<dbReference type="InterPro" id="IPR036259">
    <property type="entry name" value="MFS_trans_sf"/>
</dbReference>
<keyword evidence="1" id="KW-0812">Transmembrane</keyword>
<feature type="transmembrane region" description="Helical" evidence="1">
    <location>
        <begin position="49"/>
        <end position="67"/>
    </location>
</feature>
<keyword evidence="3" id="KW-1185">Reference proteome</keyword>
<feature type="transmembrane region" description="Helical" evidence="1">
    <location>
        <begin position="288"/>
        <end position="309"/>
    </location>
</feature>
<gene>
    <name evidence="2" type="ORF">BV898_10900</name>
</gene>
<feature type="transmembrane region" description="Helical" evidence="1">
    <location>
        <begin position="315"/>
        <end position="335"/>
    </location>
</feature>
<feature type="transmembrane region" description="Helical" evidence="1">
    <location>
        <begin position="371"/>
        <end position="393"/>
    </location>
</feature>
<accession>A0A1W0WI33</accession>
<evidence type="ECO:0000313" key="3">
    <source>
        <dbReference type="Proteomes" id="UP000192578"/>
    </source>
</evidence>
<dbReference type="CDD" id="cd17487">
    <property type="entry name" value="MFS_MFSD5_like"/>
    <property type="match status" value="1"/>
</dbReference>
<evidence type="ECO:0000256" key="1">
    <source>
        <dbReference type="SAM" id="Phobius"/>
    </source>
</evidence>
<sequence length="417" mass="45918">MSERASSWFSSLRLQYLLAYACATGADWLQGPHVYALYESYGLKTKDISSLFVAGFGSSLALGTVVASYGDKIGRKKICLLYGILYGASCLTKHSSDYWILFVGRILAGIATSILLTSFEAWLVSEAHNKKGLEENYLTTVLTQAQQINGVAAILAGGIAQVAASHFGFVAPFDLAIFFLIATTVIVGKTWSEPPSSQTTDTSFFQNGWRVLFEDRDVLLLGLIQGLFEGSMYIFILEWTPMLSQKDNPTDPTPNIPHGYIFSGFMTSVFVGSSIFGLLTKKIASLETILLSVIAISAASFFVVIFFPPNFWRNFGALLVFEACIGIFWPCIGSLRARMLPDGCRSTLMNFFRIPVNVVIIVVLLQDYPLLTNFLACAVMLVIAVVLQTLIVLRRRPAHASVHYLHEPLLSVPEEQI</sequence>